<feature type="domain" description="Phospholipase/carboxylesterase/thioesterase" evidence="3">
    <location>
        <begin position="159"/>
        <end position="269"/>
    </location>
</feature>
<evidence type="ECO:0000313" key="4">
    <source>
        <dbReference type="EMBL" id="KAJ9132441.1"/>
    </source>
</evidence>
<dbReference type="EMBL" id="JANBVO010000057">
    <property type="protein sequence ID" value="KAJ9132441.1"/>
    <property type="molecule type" value="Genomic_DNA"/>
</dbReference>
<evidence type="ECO:0000313" key="5">
    <source>
        <dbReference type="Proteomes" id="UP001174694"/>
    </source>
</evidence>
<dbReference type="GO" id="GO:0016787">
    <property type="term" value="F:hydrolase activity"/>
    <property type="evidence" value="ECO:0007669"/>
    <property type="project" value="UniProtKB-KW"/>
</dbReference>
<evidence type="ECO:0000259" key="3">
    <source>
        <dbReference type="Pfam" id="PF02230"/>
    </source>
</evidence>
<accession>A0AA38R3B3</accession>
<dbReference type="AlphaFoldDB" id="A0AA38R3B3"/>
<evidence type="ECO:0000256" key="2">
    <source>
        <dbReference type="ARBA" id="ARBA00022801"/>
    </source>
</evidence>
<dbReference type="Proteomes" id="UP001174694">
    <property type="component" value="Unassembled WGS sequence"/>
</dbReference>
<protein>
    <submittedName>
        <fullName evidence="4">Alpha/beta-hydrolase</fullName>
    </submittedName>
</protein>
<dbReference type="InterPro" id="IPR050955">
    <property type="entry name" value="Plant_Biomass_Hydrol_Est"/>
</dbReference>
<sequence>MPSTKPVEPGHPYAATKHISFSLYRQTVSAAPYGYDYFVSLPPKYESQPEKTWPLVLSLHGAGESQRGPNETFACLRHGIPKIILCYDRLKDGNEPAIDIPLASRLRGRNPNKGRNRADADLSTSPVPEEVCKVVAEEFVTLTPVLDMNNGYGWNASVLTSLLDTFLPERRIDLSRVHLTGFSMGGYGTWDLALHTPKRFATLLPICGGGDHLRASQISHVPHWVHHGELDDIIPISQSERMVKALKGAGAKEVRFTRYQDAAHDSWTAAYNTLEVWQWMLGQRNQQRTEFEVLPKSDKVHLEQ</sequence>
<comment type="caution">
    <text evidence="4">The sequence shown here is derived from an EMBL/GenBank/DDBJ whole genome shotgun (WGS) entry which is preliminary data.</text>
</comment>
<gene>
    <name evidence="4" type="ORF">NKR23_g11243</name>
</gene>
<dbReference type="InterPro" id="IPR029058">
    <property type="entry name" value="AB_hydrolase_fold"/>
</dbReference>
<proteinExistence type="predicted"/>
<reference evidence="4" key="1">
    <citation type="submission" date="2022-07" db="EMBL/GenBank/DDBJ databases">
        <title>Fungi with potential for degradation of polypropylene.</title>
        <authorList>
            <person name="Gostincar C."/>
        </authorList>
    </citation>
    <scope>NUCLEOTIDE SEQUENCE</scope>
    <source>
        <strain evidence="4">EXF-13308</strain>
    </source>
</reference>
<evidence type="ECO:0000256" key="1">
    <source>
        <dbReference type="ARBA" id="ARBA00022729"/>
    </source>
</evidence>
<keyword evidence="2" id="KW-0378">Hydrolase</keyword>
<dbReference type="PANTHER" id="PTHR43037:SF5">
    <property type="entry name" value="FERULOYL ESTERASE"/>
    <property type="match status" value="1"/>
</dbReference>
<dbReference type="InterPro" id="IPR003140">
    <property type="entry name" value="PLipase/COase/thioEstase"/>
</dbReference>
<keyword evidence="5" id="KW-1185">Reference proteome</keyword>
<dbReference type="SUPFAM" id="SSF53474">
    <property type="entry name" value="alpha/beta-Hydrolases"/>
    <property type="match status" value="1"/>
</dbReference>
<dbReference type="PANTHER" id="PTHR43037">
    <property type="entry name" value="UNNAMED PRODUCT-RELATED"/>
    <property type="match status" value="1"/>
</dbReference>
<dbReference type="Gene3D" id="3.40.50.1820">
    <property type="entry name" value="alpha/beta hydrolase"/>
    <property type="match status" value="1"/>
</dbReference>
<organism evidence="4 5">
    <name type="scientific">Pleurostoma richardsiae</name>
    <dbReference type="NCBI Taxonomy" id="41990"/>
    <lineage>
        <taxon>Eukaryota</taxon>
        <taxon>Fungi</taxon>
        <taxon>Dikarya</taxon>
        <taxon>Ascomycota</taxon>
        <taxon>Pezizomycotina</taxon>
        <taxon>Sordariomycetes</taxon>
        <taxon>Sordariomycetidae</taxon>
        <taxon>Calosphaeriales</taxon>
        <taxon>Pleurostomataceae</taxon>
        <taxon>Pleurostoma</taxon>
    </lineage>
</organism>
<keyword evidence="1" id="KW-0732">Signal</keyword>
<dbReference type="Pfam" id="PF02230">
    <property type="entry name" value="Abhydrolase_2"/>
    <property type="match status" value="1"/>
</dbReference>
<name>A0AA38R3B3_9PEZI</name>